<gene>
    <name evidence="1" type="ORF">PLEPLA_LOCUS4145</name>
</gene>
<dbReference type="EMBL" id="CADEAL010000203">
    <property type="protein sequence ID" value="CAB1416354.1"/>
    <property type="molecule type" value="Genomic_DNA"/>
</dbReference>
<keyword evidence="2" id="KW-1185">Reference proteome</keyword>
<dbReference type="Proteomes" id="UP001153269">
    <property type="component" value="Unassembled WGS sequence"/>
</dbReference>
<dbReference type="AlphaFoldDB" id="A0A9N7TQM3"/>
<accession>A0A9N7TQM3</accession>
<evidence type="ECO:0000313" key="2">
    <source>
        <dbReference type="Proteomes" id="UP001153269"/>
    </source>
</evidence>
<evidence type="ECO:0000313" key="1">
    <source>
        <dbReference type="EMBL" id="CAB1416354.1"/>
    </source>
</evidence>
<sequence length="130" mass="13836">MSDNSPLPACHMRAASERQQCGGKQKPLQPSIEALGTLNAAAHNGRFTPHCVSNCKFSAQLLRVALHDSAIENCGLSLPDRQGAFTTTTHWHGAATSGEENESLRAGVSSSTLHRAVDAHRIVSPPLTEN</sequence>
<organism evidence="1 2">
    <name type="scientific">Pleuronectes platessa</name>
    <name type="common">European plaice</name>
    <dbReference type="NCBI Taxonomy" id="8262"/>
    <lineage>
        <taxon>Eukaryota</taxon>
        <taxon>Metazoa</taxon>
        <taxon>Chordata</taxon>
        <taxon>Craniata</taxon>
        <taxon>Vertebrata</taxon>
        <taxon>Euteleostomi</taxon>
        <taxon>Actinopterygii</taxon>
        <taxon>Neopterygii</taxon>
        <taxon>Teleostei</taxon>
        <taxon>Neoteleostei</taxon>
        <taxon>Acanthomorphata</taxon>
        <taxon>Carangaria</taxon>
        <taxon>Pleuronectiformes</taxon>
        <taxon>Pleuronectoidei</taxon>
        <taxon>Pleuronectidae</taxon>
        <taxon>Pleuronectes</taxon>
    </lineage>
</organism>
<reference evidence="1" key="1">
    <citation type="submission" date="2020-03" db="EMBL/GenBank/DDBJ databases">
        <authorList>
            <person name="Weist P."/>
        </authorList>
    </citation>
    <scope>NUCLEOTIDE SEQUENCE</scope>
</reference>
<comment type="caution">
    <text evidence="1">The sequence shown here is derived from an EMBL/GenBank/DDBJ whole genome shotgun (WGS) entry which is preliminary data.</text>
</comment>
<name>A0A9N7TQM3_PLEPL</name>
<protein>
    <submittedName>
        <fullName evidence="1">Uncharacterized protein</fullName>
    </submittedName>
</protein>
<proteinExistence type="predicted"/>